<feature type="domain" description="PiggyBac transposable element-derived protein" evidence="1">
    <location>
        <begin position="201"/>
        <end position="359"/>
    </location>
</feature>
<gene>
    <name evidence="2" type="ORF">AWC38_SpisGene11598</name>
</gene>
<organism evidence="2 3">
    <name type="scientific">Stylophora pistillata</name>
    <name type="common">Smooth cauliflower coral</name>
    <dbReference type="NCBI Taxonomy" id="50429"/>
    <lineage>
        <taxon>Eukaryota</taxon>
        <taxon>Metazoa</taxon>
        <taxon>Cnidaria</taxon>
        <taxon>Anthozoa</taxon>
        <taxon>Hexacorallia</taxon>
        <taxon>Scleractinia</taxon>
        <taxon>Astrocoeniina</taxon>
        <taxon>Pocilloporidae</taxon>
        <taxon>Stylophora</taxon>
    </lineage>
</organism>
<dbReference type="PANTHER" id="PTHR46599:SF3">
    <property type="entry name" value="PIGGYBAC TRANSPOSABLE ELEMENT-DERIVED PROTEIN 4"/>
    <property type="match status" value="1"/>
</dbReference>
<name>A0A2B4S5J1_STYPI</name>
<dbReference type="OrthoDB" id="5985679at2759"/>
<comment type="caution">
    <text evidence="2">The sequence shown here is derived from an EMBL/GenBank/DDBJ whole genome shotgun (WGS) entry which is preliminary data.</text>
</comment>
<dbReference type="AlphaFoldDB" id="A0A2B4S5J1"/>
<dbReference type="Proteomes" id="UP000225706">
    <property type="component" value="Unassembled WGS sequence"/>
</dbReference>
<dbReference type="STRING" id="50429.A0A2B4S5J1"/>
<dbReference type="InterPro" id="IPR029526">
    <property type="entry name" value="PGBD"/>
</dbReference>
<dbReference type="Pfam" id="PF13843">
    <property type="entry name" value="DDE_Tnp_1_7"/>
    <property type="match status" value="1"/>
</dbReference>
<evidence type="ECO:0000313" key="3">
    <source>
        <dbReference type="Proteomes" id="UP000225706"/>
    </source>
</evidence>
<protein>
    <recommendedName>
        <fullName evidence="1">PiggyBac transposable element-derived protein domain-containing protein</fullName>
    </recommendedName>
</protein>
<keyword evidence="3" id="KW-1185">Reference proteome</keyword>
<dbReference type="PANTHER" id="PTHR46599">
    <property type="entry name" value="PIGGYBAC TRANSPOSABLE ELEMENT-DERIVED PROTEIN 4"/>
    <property type="match status" value="1"/>
</dbReference>
<proteinExistence type="predicted"/>
<reference evidence="3" key="1">
    <citation type="journal article" date="2017" name="bioRxiv">
        <title>Comparative analysis of the genomes of Stylophora pistillata and Acropora digitifera provides evidence for extensive differences between species of corals.</title>
        <authorList>
            <person name="Voolstra C.R."/>
            <person name="Li Y."/>
            <person name="Liew Y.J."/>
            <person name="Baumgarten S."/>
            <person name="Zoccola D."/>
            <person name="Flot J.-F."/>
            <person name="Tambutte S."/>
            <person name="Allemand D."/>
            <person name="Aranda M."/>
        </authorList>
    </citation>
    <scope>NUCLEOTIDE SEQUENCE [LARGE SCALE GENOMIC DNA]</scope>
</reference>
<evidence type="ECO:0000259" key="1">
    <source>
        <dbReference type="Pfam" id="PF13843"/>
    </source>
</evidence>
<evidence type="ECO:0000313" key="2">
    <source>
        <dbReference type="EMBL" id="PFX23867.1"/>
    </source>
</evidence>
<sequence length="465" mass="52430">MLQYIKEVGLPGDMNKSHKLSMIEQKMCTDDQKVWARDLEKEKKPATLEALMNWLNVEMKSRMCATTPIRVGTSSKRPVNHFNIDEQIATAKANHLCFSCLKRAGRGHTMDNCKCKQQCAKMENGTRCPQQHHQLLHKSNSVKIGVATTVSPNETILPVLSANIGSVNGVFKCGNVLLDSGRAKVEELGEEKGCATSTEPPHSDDNYDCLFKVHLIIDNILEKIQNVYEPLKNLLIDEGMIPFKGRLSLRQYMPPKPTKHGIKVWMVADSSNGYMSNFSVYLGQKANGHCIHGLGCDIVMKMATPFLNKNRHIFLDNFFSSSFLFDCLLAQNTYACGTVRCYRKDLPPCAKQQPKQQDIVLFNVHCGGRREKPLTDFRLALAKQLIDGFSQRKRKRRSLDAVDQTAVDPGQHISVHVEGRKRKCIQCIKAGRKTLKGFKVEMHFECKLCKVALCPTCHNESHMPQ</sequence>
<dbReference type="EMBL" id="LSMT01000194">
    <property type="protein sequence ID" value="PFX23867.1"/>
    <property type="molecule type" value="Genomic_DNA"/>
</dbReference>
<accession>A0A2B4S5J1</accession>